<dbReference type="Gene3D" id="3.40.630.10">
    <property type="entry name" value="Zn peptidases"/>
    <property type="match status" value="1"/>
</dbReference>
<sequence>MAWLARWMLISTVLWITYGYVLALNMSEKTLTSILEADGSAYLDLASPTSLLSQLLRPRVPGTENHTLAREAIIEAFGKMVDVSGRPKWHVETIPFEAQTPLGPINMTNIVMTRDRYAPRKLVLAAHYDSKYYPKEAPEYGFIGATDSAFPCALLVDIAMALDVHLDNYTQHQAMAREAWEPLADDTTLQFLFLDGEEAFEKWSRQDSVYGARHLASLWAETWDEPAWDAAHVPRHTVGRAAPVRRIQTMNHFVLLDLLGTAQPLVPYYFPMTRHLHEQLQHIEARLVDANRLWEPGSRHPRIFQPYQGPLSIDDDHTPFLEQGVPILHLIPWPFPKEWHTIHDNAEALDPLTMQAWSKLMRVFTAEYLGFA</sequence>
<evidence type="ECO:0000313" key="6">
    <source>
        <dbReference type="Proteomes" id="UP000037751"/>
    </source>
</evidence>
<name>A0A0M8MXE3_9BASI</name>
<dbReference type="EMBL" id="LGAV01000001">
    <property type="protein sequence ID" value="KOS16254.1"/>
    <property type="molecule type" value="Genomic_DNA"/>
</dbReference>
<dbReference type="GO" id="GO:0016603">
    <property type="term" value="F:glutaminyl-peptide cyclotransferase activity"/>
    <property type="evidence" value="ECO:0007669"/>
    <property type="project" value="InterPro"/>
</dbReference>
<dbReference type="Pfam" id="PF04389">
    <property type="entry name" value="Peptidase_M28"/>
    <property type="match status" value="1"/>
</dbReference>
<evidence type="ECO:0000313" key="5">
    <source>
        <dbReference type="EMBL" id="KOS16254.1"/>
    </source>
</evidence>
<keyword evidence="3" id="KW-0645">Protease</keyword>
<keyword evidence="2" id="KW-0012">Acyltransferase</keyword>
<accession>A0A0M8MXE3</accession>
<evidence type="ECO:0000256" key="1">
    <source>
        <dbReference type="ARBA" id="ARBA00022679"/>
    </source>
</evidence>
<dbReference type="VEuPathDB" id="FungiDB:Malapachy_3145"/>
<keyword evidence="6" id="KW-1185">Reference proteome</keyword>
<evidence type="ECO:0000259" key="4">
    <source>
        <dbReference type="Pfam" id="PF04389"/>
    </source>
</evidence>
<dbReference type="OrthoDB" id="3907302at2759"/>
<gene>
    <name evidence="5" type="ORF">Malapachy_3145</name>
</gene>
<dbReference type="GO" id="GO:0006508">
    <property type="term" value="P:proteolysis"/>
    <property type="evidence" value="ECO:0007669"/>
    <property type="project" value="UniProtKB-KW"/>
</dbReference>
<comment type="similarity">
    <text evidence="3">Belongs to the peptidase M28 family.</text>
</comment>
<protein>
    <recommendedName>
        <fullName evidence="3">Peptide hydrolase</fullName>
        <ecNumber evidence="3">3.4.-.-</ecNumber>
    </recommendedName>
</protein>
<dbReference type="GeneID" id="28729499"/>
<dbReference type="PANTHER" id="PTHR12283:SF6">
    <property type="entry name" value="GLUTAMINYL-PEPTIDE CYCLOTRANSFERASE-RELATED"/>
    <property type="match status" value="1"/>
</dbReference>
<organism evidence="5 6">
    <name type="scientific">Malassezia pachydermatis</name>
    <dbReference type="NCBI Taxonomy" id="77020"/>
    <lineage>
        <taxon>Eukaryota</taxon>
        <taxon>Fungi</taxon>
        <taxon>Dikarya</taxon>
        <taxon>Basidiomycota</taxon>
        <taxon>Ustilaginomycotina</taxon>
        <taxon>Malasseziomycetes</taxon>
        <taxon>Malasseziales</taxon>
        <taxon>Malasseziaceae</taxon>
        <taxon>Malassezia</taxon>
    </lineage>
</organism>
<dbReference type="GO" id="GO:0008233">
    <property type="term" value="F:peptidase activity"/>
    <property type="evidence" value="ECO:0007669"/>
    <property type="project" value="UniProtKB-KW"/>
</dbReference>
<dbReference type="EC" id="3.4.-.-" evidence="3"/>
<keyword evidence="1 5" id="KW-0808">Transferase</keyword>
<dbReference type="InterPro" id="IPR040234">
    <property type="entry name" value="QC/QCL"/>
</dbReference>
<dbReference type="STRING" id="77020.A0A0M8MXE3"/>
<keyword evidence="3" id="KW-0479">Metal-binding</keyword>
<dbReference type="AlphaFoldDB" id="A0A0M8MXE3"/>
<keyword evidence="3" id="KW-0378">Hydrolase</keyword>
<evidence type="ECO:0000256" key="3">
    <source>
        <dbReference type="RuleBase" id="RU361240"/>
    </source>
</evidence>
<dbReference type="CDD" id="cd03880">
    <property type="entry name" value="M28_QC_like"/>
    <property type="match status" value="1"/>
</dbReference>
<keyword evidence="3" id="KW-0862">Zinc</keyword>
<reference evidence="5 6" key="1">
    <citation type="submission" date="2015-07" db="EMBL/GenBank/DDBJ databases">
        <title>Draft Genome Sequence of Malassezia furfur CBS1878 and Malassezia pachydermatis CBS1879.</title>
        <authorList>
            <person name="Triana S."/>
            <person name="Ohm R."/>
            <person name="Gonzalez A."/>
            <person name="DeCock H."/>
            <person name="Restrepo S."/>
            <person name="Celis A."/>
        </authorList>
    </citation>
    <scope>NUCLEOTIDE SEQUENCE [LARGE SCALE GENOMIC DNA]</scope>
    <source>
        <strain evidence="5 6">CBS 1879</strain>
    </source>
</reference>
<dbReference type="InterPro" id="IPR007484">
    <property type="entry name" value="Peptidase_M28"/>
</dbReference>
<feature type="domain" description="Peptidase M28" evidence="4">
    <location>
        <begin position="109"/>
        <end position="364"/>
    </location>
</feature>
<evidence type="ECO:0000256" key="2">
    <source>
        <dbReference type="ARBA" id="ARBA00023315"/>
    </source>
</evidence>
<dbReference type="Proteomes" id="UP000037751">
    <property type="component" value="Unassembled WGS sequence"/>
</dbReference>
<proteinExistence type="inferred from homology"/>
<dbReference type="GO" id="GO:0008270">
    <property type="term" value="F:zinc ion binding"/>
    <property type="evidence" value="ECO:0007669"/>
    <property type="project" value="TreeGrafter"/>
</dbReference>
<dbReference type="InterPro" id="IPR037457">
    <property type="entry name" value="M28_QC"/>
</dbReference>
<dbReference type="SUPFAM" id="SSF53187">
    <property type="entry name" value="Zn-dependent exopeptidases"/>
    <property type="match status" value="1"/>
</dbReference>
<dbReference type="PANTHER" id="PTHR12283">
    <property type="entry name" value="GLUTAMINYL-PEPTIDE CYCLOTRANSFERASE"/>
    <property type="match status" value="1"/>
</dbReference>
<dbReference type="RefSeq" id="XP_017993886.1">
    <property type="nucleotide sequence ID" value="XM_018137623.1"/>
</dbReference>
<comment type="caution">
    <text evidence="5">The sequence shown here is derived from an EMBL/GenBank/DDBJ whole genome shotgun (WGS) entry which is preliminary data.</text>
</comment>